<evidence type="ECO:0000256" key="1">
    <source>
        <dbReference type="SAM" id="MobiDB-lite"/>
    </source>
</evidence>
<feature type="compositionally biased region" description="Low complexity" evidence="1">
    <location>
        <begin position="191"/>
        <end position="204"/>
    </location>
</feature>
<accession>A0A9D4T0N8</accession>
<dbReference type="AlphaFoldDB" id="A0A9D4T0N8"/>
<name>A0A9D4T0N8_RHISA</name>
<evidence type="ECO:0008006" key="4">
    <source>
        <dbReference type="Google" id="ProtNLM"/>
    </source>
</evidence>
<gene>
    <name evidence="2" type="ORF">HPB52_015425</name>
</gene>
<protein>
    <recommendedName>
        <fullName evidence="4">CCHC-type domain-containing protein</fullName>
    </recommendedName>
</protein>
<feature type="region of interest" description="Disordered" evidence="1">
    <location>
        <begin position="175"/>
        <end position="317"/>
    </location>
</feature>
<sequence>MTKISGAGITNIEEPWEESNGVFEEIPAPYCGRCGVHGHVGDGCDRPCRRCGDGHPTVVCPVRRSYSDAATGAFPPLKPASVPTTDSGDVEEVTDAVLASPLRVPSNEAQDEGSIADATPCASASPPMQEACASEDAARCPANDVGVPPTPSDAMCTNELSSRAAAVGVTPATPVLQNDSAHSSGAQENIAASSVAATPTTSTPRRTRKKSPARKVLTPARRDVDSAATIEDVDPSLPAAQPLPPQDTSSEDGFSLGLDGSIGLSSLGEFDVEMEAPREIKRGHTSTSCSDEVSDGRAEAQRPKKPRPSSGGSNCAS</sequence>
<comment type="caution">
    <text evidence="2">The sequence shown here is derived from an EMBL/GenBank/DDBJ whole genome shotgun (WGS) entry which is preliminary data.</text>
</comment>
<feature type="compositionally biased region" description="Low complexity" evidence="1">
    <location>
        <begin position="255"/>
        <end position="268"/>
    </location>
</feature>
<proteinExistence type="predicted"/>
<organism evidence="2 3">
    <name type="scientific">Rhipicephalus sanguineus</name>
    <name type="common">Brown dog tick</name>
    <name type="synonym">Ixodes sanguineus</name>
    <dbReference type="NCBI Taxonomy" id="34632"/>
    <lineage>
        <taxon>Eukaryota</taxon>
        <taxon>Metazoa</taxon>
        <taxon>Ecdysozoa</taxon>
        <taxon>Arthropoda</taxon>
        <taxon>Chelicerata</taxon>
        <taxon>Arachnida</taxon>
        <taxon>Acari</taxon>
        <taxon>Parasitiformes</taxon>
        <taxon>Ixodida</taxon>
        <taxon>Ixodoidea</taxon>
        <taxon>Ixodidae</taxon>
        <taxon>Rhipicephalinae</taxon>
        <taxon>Rhipicephalus</taxon>
        <taxon>Rhipicephalus</taxon>
    </lineage>
</organism>
<feature type="compositionally biased region" description="Polar residues" evidence="1">
    <location>
        <begin position="176"/>
        <end position="187"/>
    </location>
</feature>
<reference evidence="2" key="2">
    <citation type="submission" date="2021-09" db="EMBL/GenBank/DDBJ databases">
        <authorList>
            <person name="Jia N."/>
            <person name="Wang J."/>
            <person name="Shi W."/>
            <person name="Du L."/>
            <person name="Sun Y."/>
            <person name="Zhan W."/>
            <person name="Jiang J."/>
            <person name="Wang Q."/>
            <person name="Zhang B."/>
            <person name="Ji P."/>
            <person name="Sakyi L.B."/>
            <person name="Cui X."/>
            <person name="Yuan T."/>
            <person name="Jiang B."/>
            <person name="Yang W."/>
            <person name="Lam T.T.-Y."/>
            <person name="Chang Q."/>
            <person name="Ding S."/>
            <person name="Wang X."/>
            <person name="Zhu J."/>
            <person name="Ruan X."/>
            <person name="Zhao L."/>
            <person name="Wei J."/>
            <person name="Que T."/>
            <person name="Du C."/>
            <person name="Cheng J."/>
            <person name="Dai P."/>
            <person name="Han X."/>
            <person name="Huang E."/>
            <person name="Gao Y."/>
            <person name="Liu J."/>
            <person name="Shao H."/>
            <person name="Ye R."/>
            <person name="Li L."/>
            <person name="Wei W."/>
            <person name="Wang X."/>
            <person name="Wang C."/>
            <person name="Huo Q."/>
            <person name="Li W."/>
            <person name="Guo W."/>
            <person name="Chen H."/>
            <person name="Chen S."/>
            <person name="Zhou L."/>
            <person name="Zhou L."/>
            <person name="Ni X."/>
            <person name="Tian J."/>
            <person name="Zhou Y."/>
            <person name="Sheng Y."/>
            <person name="Liu T."/>
            <person name="Pan Y."/>
            <person name="Xia L."/>
            <person name="Li J."/>
            <person name="Zhao F."/>
            <person name="Cao W."/>
        </authorList>
    </citation>
    <scope>NUCLEOTIDE SEQUENCE</scope>
    <source>
        <strain evidence="2">Rsan-2018</strain>
        <tissue evidence="2">Larvae</tissue>
    </source>
</reference>
<evidence type="ECO:0000313" key="2">
    <source>
        <dbReference type="EMBL" id="KAH7962311.1"/>
    </source>
</evidence>
<dbReference type="Proteomes" id="UP000821837">
    <property type="component" value="Chromosome 3"/>
</dbReference>
<keyword evidence="3" id="KW-1185">Reference proteome</keyword>
<evidence type="ECO:0000313" key="3">
    <source>
        <dbReference type="Proteomes" id="UP000821837"/>
    </source>
</evidence>
<reference evidence="2" key="1">
    <citation type="journal article" date="2020" name="Cell">
        <title>Large-Scale Comparative Analyses of Tick Genomes Elucidate Their Genetic Diversity and Vector Capacities.</title>
        <authorList>
            <consortium name="Tick Genome and Microbiome Consortium (TIGMIC)"/>
            <person name="Jia N."/>
            <person name="Wang J."/>
            <person name="Shi W."/>
            <person name="Du L."/>
            <person name="Sun Y."/>
            <person name="Zhan W."/>
            <person name="Jiang J.F."/>
            <person name="Wang Q."/>
            <person name="Zhang B."/>
            <person name="Ji P."/>
            <person name="Bell-Sakyi L."/>
            <person name="Cui X.M."/>
            <person name="Yuan T.T."/>
            <person name="Jiang B.G."/>
            <person name="Yang W.F."/>
            <person name="Lam T.T."/>
            <person name="Chang Q.C."/>
            <person name="Ding S.J."/>
            <person name="Wang X.J."/>
            <person name="Zhu J.G."/>
            <person name="Ruan X.D."/>
            <person name="Zhao L."/>
            <person name="Wei J.T."/>
            <person name="Ye R.Z."/>
            <person name="Que T.C."/>
            <person name="Du C.H."/>
            <person name="Zhou Y.H."/>
            <person name="Cheng J.X."/>
            <person name="Dai P.F."/>
            <person name="Guo W.B."/>
            <person name="Han X.H."/>
            <person name="Huang E.J."/>
            <person name="Li L.F."/>
            <person name="Wei W."/>
            <person name="Gao Y.C."/>
            <person name="Liu J.Z."/>
            <person name="Shao H.Z."/>
            <person name="Wang X."/>
            <person name="Wang C.C."/>
            <person name="Yang T.C."/>
            <person name="Huo Q.B."/>
            <person name="Li W."/>
            <person name="Chen H.Y."/>
            <person name="Chen S.E."/>
            <person name="Zhou L.G."/>
            <person name="Ni X.B."/>
            <person name="Tian J.H."/>
            <person name="Sheng Y."/>
            <person name="Liu T."/>
            <person name="Pan Y.S."/>
            <person name="Xia L.Y."/>
            <person name="Li J."/>
            <person name="Zhao F."/>
            <person name="Cao W.C."/>
        </authorList>
    </citation>
    <scope>NUCLEOTIDE SEQUENCE</scope>
    <source>
        <strain evidence="2">Rsan-2018</strain>
    </source>
</reference>
<dbReference type="EMBL" id="JABSTV010001249">
    <property type="protein sequence ID" value="KAH7962311.1"/>
    <property type="molecule type" value="Genomic_DNA"/>
</dbReference>